<sequence length="89" mass="10082">MEYPETDFYAPAVLKKWPSKNNERAKDVAWPIPYSVFDGTLDACLTKLLTQPLGQRHLYQIHTAPQGELIPAVISAELAVELARLRDFL</sequence>
<dbReference type="EMBL" id="LLYB01000134">
    <property type="protein sequence ID" value="KRR15463.1"/>
    <property type="molecule type" value="Genomic_DNA"/>
</dbReference>
<proteinExistence type="predicted"/>
<dbReference type="RefSeq" id="WP_057863269.1">
    <property type="nucleotide sequence ID" value="NZ_LLYB01000134.1"/>
</dbReference>
<evidence type="ECO:0000313" key="2">
    <source>
        <dbReference type="Proteomes" id="UP000051660"/>
    </source>
</evidence>
<comment type="caution">
    <text evidence="1">The sequence shown here is derived from an EMBL/GenBank/DDBJ whole genome shotgun (WGS) entry which is preliminary data.</text>
</comment>
<organism evidence="1 2">
    <name type="scientific">Bradyrhizobium lablabi</name>
    <dbReference type="NCBI Taxonomy" id="722472"/>
    <lineage>
        <taxon>Bacteria</taxon>
        <taxon>Pseudomonadati</taxon>
        <taxon>Pseudomonadota</taxon>
        <taxon>Alphaproteobacteria</taxon>
        <taxon>Hyphomicrobiales</taxon>
        <taxon>Nitrobacteraceae</taxon>
        <taxon>Bradyrhizobium</taxon>
    </lineage>
</organism>
<evidence type="ECO:0000313" key="1">
    <source>
        <dbReference type="EMBL" id="KRR15463.1"/>
    </source>
</evidence>
<reference evidence="1 2" key="1">
    <citation type="submission" date="2014-03" db="EMBL/GenBank/DDBJ databases">
        <title>Bradyrhizobium valentinum sp. nov., isolated from effective nodules of Lupinus mariae-josephae, a lupine endemic of basic-lime soils in Eastern Spain.</title>
        <authorList>
            <person name="Duran D."/>
            <person name="Rey L."/>
            <person name="Navarro A."/>
            <person name="Busquets A."/>
            <person name="Imperial J."/>
            <person name="Ruiz-Argueso T."/>
        </authorList>
    </citation>
    <scope>NUCLEOTIDE SEQUENCE [LARGE SCALE GENOMIC DNA]</scope>
    <source>
        <strain evidence="1 2">CCBAU 23086</strain>
    </source>
</reference>
<accession>A0A0R3M5L1</accession>
<protein>
    <submittedName>
        <fullName evidence="1">Uncharacterized protein</fullName>
    </submittedName>
</protein>
<dbReference type="AlphaFoldDB" id="A0A0R3M5L1"/>
<dbReference type="OrthoDB" id="8243680at2"/>
<name>A0A0R3M5L1_9BRAD</name>
<dbReference type="Proteomes" id="UP000051660">
    <property type="component" value="Unassembled WGS sequence"/>
</dbReference>
<gene>
    <name evidence="1" type="ORF">CQ14_03925</name>
</gene>